<evidence type="ECO:0000313" key="2">
    <source>
        <dbReference type="EMBL" id="KAF7479250.1"/>
    </source>
</evidence>
<accession>A0A5E4CQ50</accession>
<reference evidence="2" key="2">
    <citation type="submission" date="2020-08" db="EMBL/GenBank/DDBJ databases">
        <authorList>
            <person name="Shumante A."/>
            <person name="Zimin A.V."/>
            <person name="Puiu D."/>
            <person name="Salzberg S.L."/>
        </authorList>
    </citation>
    <scope>NUCLEOTIDE SEQUENCE</scope>
    <source>
        <strain evidence="2">WC2-LM</strain>
        <tissue evidence="2">Liver</tissue>
    </source>
</reference>
<proteinExistence type="predicted"/>
<evidence type="ECO:0000313" key="3">
    <source>
        <dbReference type="EMBL" id="VTJ83279.1"/>
    </source>
</evidence>
<dbReference type="EMBL" id="WJEC01001263">
    <property type="protein sequence ID" value="KAF7479250.1"/>
    <property type="molecule type" value="Genomic_DNA"/>
</dbReference>
<dbReference type="AlphaFoldDB" id="A0A5E4CQ50"/>
<sequence>MAAVDAVARGEPQEPSQGSKGLASPDPMQNWYQRGLCPSPLTKPVDLGRSGSSPGGDKPPH</sequence>
<dbReference type="Proteomes" id="UP000662637">
    <property type="component" value="Unassembled WGS sequence"/>
</dbReference>
<protein>
    <submittedName>
        <fullName evidence="3">Uncharacterized protein</fullName>
    </submittedName>
</protein>
<gene>
    <name evidence="2" type="ORF">GHT09_009647</name>
    <name evidence="3" type="ORF">MONAX_5E047459</name>
</gene>
<organism evidence="3 4">
    <name type="scientific">Marmota monax</name>
    <name type="common">Woodchuck</name>
    <dbReference type="NCBI Taxonomy" id="9995"/>
    <lineage>
        <taxon>Eukaryota</taxon>
        <taxon>Metazoa</taxon>
        <taxon>Chordata</taxon>
        <taxon>Craniata</taxon>
        <taxon>Vertebrata</taxon>
        <taxon>Euteleostomi</taxon>
        <taxon>Mammalia</taxon>
        <taxon>Eutheria</taxon>
        <taxon>Euarchontoglires</taxon>
        <taxon>Glires</taxon>
        <taxon>Rodentia</taxon>
        <taxon>Sciuromorpha</taxon>
        <taxon>Sciuridae</taxon>
        <taxon>Xerinae</taxon>
        <taxon>Marmotini</taxon>
        <taxon>Marmota</taxon>
    </lineage>
</organism>
<dbReference type="EMBL" id="CABDUW010001672">
    <property type="protein sequence ID" value="VTJ83279.1"/>
    <property type="molecule type" value="Genomic_DNA"/>
</dbReference>
<name>A0A5E4CQ50_MARMO</name>
<dbReference type="Proteomes" id="UP000335636">
    <property type="component" value="Unassembled WGS sequence"/>
</dbReference>
<evidence type="ECO:0000256" key="1">
    <source>
        <dbReference type="SAM" id="MobiDB-lite"/>
    </source>
</evidence>
<reference evidence="3 4" key="1">
    <citation type="submission" date="2019-04" db="EMBL/GenBank/DDBJ databases">
        <authorList>
            <person name="Alioto T."/>
            <person name="Alioto T."/>
        </authorList>
    </citation>
    <scope>NUCLEOTIDE SEQUENCE [LARGE SCALE GENOMIC DNA]</scope>
</reference>
<feature type="region of interest" description="Disordered" evidence="1">
    <location>
        <begin position="1"/>
        <end position="61"/>
    </location>
</feature>
<evidence type="ECO:0000313" key="4">
    <source>
        <dbReference type="Proteomes" id="UP000335636"/>
    </source>
</evidence>
<keyword evidence="4" id="KW-1185">Reference proteome</keyword>